<dbReference type="EMBL" id="JAVDTR010000003">
    <property type="protein sequence ID" value="MDR6722757.1"/>
    <property type="molecule type" value="Genomic_DNA"/>
</dbReference>
<feature type="transmembrane region" description="Helical" evidence="1">
    <location>
        <begin position="7"/>
        <end position="25"/>
    </location>
</feature>
<organism evidence="2 3">
    <name type="scientific">Paenibacillus amylolyticus</name>
    <dbReference type="NCBI Taxonomy" id="1451"/>
    <lineage>
        <taxon>Bacteria</taxon>
        <taxon>Bacillati</taxon>
        <taxon>Bacillota</taxon>
        <taxon>Bacilli</taxon>
        <taxon>Bacillales</taxon>
        <taxon>Paenibacillaceae</taxon>
        <taxon>Paenibacillus</taxon>
    </lineage>
</organism>
<proteinExistence type="predicted"/>
<sequence length="55" mass="6454">MKPFKLLLVIMYILTSVTIIWFTSIEGSAKYMAVLIPIFLYASVMKIYQYKQQSE</sequence>
<reference evidence="2" key="1">
    <citation type="submission" date="2023-07" db="EMBL/GenBank/DDBJ databases">
        <title>Sorghum-associated microbial communities from plants grown in Nebraska, USA.</title>
        <authorList>
            <person name="Schachtman D."/>
        </authorList>
    </citation>
    <scope>NUCLEOTIDE SEQUENCE</scope>
    <source>
        <strain evidence="2">BE80</strain>
    </source>
</reference>
<dbReference type="Proteomes" id="UP001254832">
    <property type="component" value="Unassembled WGS sequence"/>
</dbReference>
<dbReference type="AlphaFoldDB" id="A0AAP5GYQ3"/>
<protein>
    <submittedName>
        <fullName evidence="2">Uncharacterized protein</fullName>
    </submittedName>
</protein>
<keyword evidence="1" id="KW-0472">Membrane</keyword>
<gene>
    <name evidence="2" type="ORF">J2W91_001209</name>
</gene>
<keyword evidence="1" id="KW-1133">Transmembrane helix</keyword>
<accession>A0AAP5GYQ3</accession>
<evidence type="ECO:0000313" key="3">
    <source>
        <dbReference type="Proteomes" id="UP001254832"/>
    </source>
</evidence>
<name>A0AAP5GYQ3_PAEAM</name>
<dbReference type="RefSeq" id="WP_310137194.1">
    <property type="nucleotide sequence ID" value="NZ_JAVDTR010000003.1"/>
</dbReference>
<comment type="caution">
    <text evidence="2">The sequence shown here is derived from an EMBL/GenBank/DDBJ whole genome shotgun (WGS) entry which is preliminary data.</text>
</comment>
<evidence type="ECO:0000256" key="1">
    <source>
        <dbReference type="SAM" id="Phobius"/>
    </source>
</evidence>
<feature type="transmembrane region" description="Helical" evidence="1">
    <location>
        <begin position="31"/>
        <end position="48"/>
    </location>
</feature>
<keyword evidence="1" id="KW-0812">Transmembrane</keyword>
<evidence type="ECO:0000313" key="2">
    <source>
        <dbReference type="EMBL" id="MDR6722757.1"/>
    </source>
</evidence>